<organism evidence="10 11">
    <name type="scientific">Aspergillus coremiiformis</name>
    <dbReference type="NCBI Taxonomy" id="138285"/>
    <lineage>
        <taxon>Eukaryota</taxon>
        <taxon>Fungi</taxon>
        <taxon>Dikarya</taxon>
        <taxon>Ascomycota</taxon>
        <taxon>Pezizomycotina</taxon>
        <taxon>Eurotiomycetes</taxon>
        <taxon>Eurotiomycetidae</taxon>
        <taxon>Eurotiales</taxon>
        <taxon>Aspergillaceae</taxon>
        <taxon>Aspergillus</taxon>
        <taxon>Aspergillus subgen. Circumdati</taxon>
    </lineage>
</organism>
<proteinExistence type="predicted"/>
<protein>
    <submittedName>
        <fullName evidence="10">WD40-repeat-containing domain protein</fullName>
    </submittedName>
</protein>
<keyword evidence="6" id="KW-0804">Transcription</keyword>
<evidence type="ECO:0000313" key="11">
    <source>
        <dbReference type="Proteomes" id="UP000327118"/>
    </source>
</evidence>
<dbReference type="GO" id="GO:0045943">
    <property type="term" value="P:positive regulation of transcription by RNA polymerase I"/>
    <property type="evidence" value="ECO:0007669"/>
    <property type="project" value="InterPro"/>
</dbReference>
<evidence type="ECO:0000256" key="1">
    <source>
        <dbReference type="ARBA" id="ARBA00004604"/>
    </source>
</evidence>
<keyword evidence="2" id="KW-0690">Ribosome biogenesis</keyword>
<dbReference type="Gene3D" id="2.130.10.10">
    <property type="entry name" value="YVTN repeat-like/Quinoprotein amine dehydrogenase"/>
    <property type="match status" value="1"/>
</dbReference>
<dbReference type="GO" id="GO:0003723">
    <property type="term" value="F:RNA binding"/>
    <property type="evidence" value="ECO:0007669"/>
    <property type="project" value="InterPro"/>
</dbReference>
<dbReference type="PROSITE" id="PS50294">
    <property type="entry name" value="WD_REPEATS_REGION"/>
    <property type="match status" value="1"/>
</dbReference>
<feature type="repeat" description="WD" evidence="8">
    <location>
        <begin position="348"/>
        <end position="389"/>
    </location>
</feature>
<accession>A0A5N6YS31</accession>
<dbReference type="OrthoDB" id="4096at2759"/>
<sequence>MSGFKPLTRLPKRFRASDADNIIPIEAERVKRRRTSRRKNETTGSPETIRPNMRKETINHPPTVHKATDYLPHCIDQDKNGVPGMWSLSTPVGGQYTNLDPILTRDEEYLFIGLEAAVHVYSVATSRLFRTLQLKPSQSVIGYSLSSANEEHLYVVTSAGSVSKWDWLSGKQISRWTIGRKMISVSRCFHPLEGGMDISLLTLRECKSGKREMVLTHFGERMLHETVILETNARLEHIKCTSDGQAIIVYGSQRVFFGTQCLRQGDLESMQYTWKEMVLPVSISCLDIRDSATSFQGEEQSSNRNGSTSIDLAFGGSDGSILIYHNILGLLGKEEHDENGKTGTPRRLHWHRDLVNAIRWSRDGNYIISGGNESVMVLWQLDTGRKQFLPHLSSPICNIVVSPTGNSYVIKLADNSIAVLSARELQPCATITGLQSYSQMNNSRTGVYSPCTPSFAAILHPQYPDRLLVIVPASRQIAHESHHHTSFCVLQTYDICSNNHIFRQALARTNATTLKVNPEGLQIVAPNVTHLGVSQDGKWMSTVDKWRSCPHDAEVLDSNGVCIDSIAADQEIFLKFWRWNNSSDFWELVARIDGPHFSDKDSASILDLASRPLSHEFATIGSDTVLRFWCPSKRHRNGLKMNDEVPLETWKCRSIVDLKDYTHNDNSGNLSTASITFSQDGTVLAVCLQSVHSRNTGLTILVDAQSCTVHYSRVGVYPGDPCVARFLGCHLVIASTQSISIWDTVDDIVRTPGPSEGVDCSFSDKAPRLLAVDSNTQTFAVTLQCSKSPPATKKGRKCFVQVYDIHSLSLLCQLPLGGFPNALLADSQSSDYIVVDAAANVRRLGCSSKTSQAAPARDLAARVNSGIAGLLGNRVYGTEYHHHTRALVSMGIMETFSQGKELAEIFGDSPFVLPSASTLFRDVVQALAG</sequence>
<name>A0A5N6YS31_9EURO</name>
<gene>
    <name evidence="10" type="ORF">BDV28DRAFT_98329</name>
</gene>
<evidence type="ECO:0000256" key="9">
    <source>
        <dbReference type="SAM" id="MobiDB-lite"/>
    </source>
</evidence>
<keyword evidence="5" id="KW-0677">Repeat</keyword>
<reference evidence="11" key="1">
    <citation type="submission" date="2019-04" db="EMBL/GenBank/DDBJ databases">
        <title>Friends and foes A comparative genomics studyof 23 Aspergillus species from section Flavi.</title>
        <authorList>
            <consortium name="DOE Joint Genome Institute"/>
            <person name="Kjaerbolling I."/>
            <person name="Vesth T."/>
            <person name="Frisvad J.C."/>
            <person name="Nybo J.L."/>
            <person name="Theobald S."/>
            <person name="Kildgaard S."/>
            <person name="Isbrandt T."/>
            <person name="Kuo A."/>
            <person name="Sato A."/>
            <person name="Lyhne E.K."/>
            <person name="Kogle M.E."/>
            <person name="Wiebenga A."/>
            <person name="Kun R.S."/>
            <person name="Lubbers R.J."/>
            <person name="Makela M.R."/>
            <person name="Barry K."/>
            <person name="Chovatia M."/>
            <person name="Clum A."/>
            <person name="Daum C."/>
            <person name="Haridas S."/>
            <person name="He G."/>
            <person name="LaButti K."/>
            <person name="Lipzen A."/>
            <person name="Mondo S."/>
            <person name="Riley R."/>
            <person name="Salamov A."/>
            <person name="Simmons B.A."/>
            <person name="Magnuson J.K."/>
            <person name="Henrissat B."/>
            <person name="Mortensen U.H."/>
            <person name="Larsen T.O."/>
            <person name="Devries R.P."/>
            <person name="Grigoriev I.V."/>
            <person name="Machida M."/>
            <person name="Baker S.E."/>
            <person name="Andersen M.R."/>
        </authorList>
    </citation>
    <scope>NUCLEOTIDE SEQUENCE [LARGE SCALE GENOMIC DNA]</scope>
    <source>
        <strain evidence="11">CBS 553.77</strain>
    </source>
</reference>
<dbReference type="SUPFAM" id="SSF63829">
    <property type="entry name" value="Calcium-dependent phosphotriesterase"/>
    <property type="match status" value="1"/>
</dbReference>
<keyword evidence="11" id="KW-1185">Reference proteome</keyword>
<keyword evidence="7" id="KW-0539">Nucleus</keyword>
<evidence type="ECO:0000256" key="3">
    <source>
        <dbReference type="ARBA" id="ARBA00022552"/>
    </source>
</evidence>
<evidence type="ECO:0000256" key="7">
    <source>
        <dbReference type="ARBA" id="ARBA00023242"/>
    </source>
</evidence>
<dbReference type="AlphaFoldDB" id="A0A5N6YS31"/>
<evidence type="ECO:0000256" key="2">
    <source>
        <dbReference type="ARBA" id="ARBA00022517"/>
    </source>
</evidence>
<dbReference type="SUPFAM" id="SSF50978">
    <property type="entry name" value="WD40 repeat-like"/>
    <property type="match status" value="1"/>
</dbReference>
<comment type="subcellular location">
    <subcellularLocation>
        <location evidence="1">Nucleus</location>
        <location evidence="1">Nucleolus</location>
    </subcellularLocation>
</comment>
<dbReference type="GO" id="GO:2000234">
    <property type="term" value="P:positive regulation of rRNA processing"/>
    <property type="evidence" value="ECO:0007669"/>
    <property type="project" value="TreeGrafter"/>
</dbReference>
<dbReference type="PANTHER" id="PTHR44215">
    <property type="entry name" value="WD REPEAT-CONTAINING PROTEIN 75"/>
    <property type="match status" value="1"/>
</dbReference>
<dbReference type="EMBL" id="ML739564">
    <property type="protein sequence ID" value="KAE8348315.1"/>
    <property type="molecule type" value="Genomic_DNA"/>
</dbReference>
<keyword evidence="4 8" id="KW-0853">WD repeat</keyword>
<dbReference type="InterPro" id="IPR036322">
    <property type="entry name" value="WD40_repeat_dom_sf"/>
</dbReference>
<evidence type="ECO:0000313" key="10">
    <source>
        <dbReference type="EMBL" id="KAE8348315.1"/>
    </source>
</evidence>
<dbReference type="PROSITE" id="PS50082">
    <property type="entry name" value="WD_REPEATS_2"/>
    <property type="match status" value="1"/>
</dbReference>
<evidence type="ECO:0000256" key="5">
    <source>
        <dbReference type="ARBA" id="ARBA00022737"/>
    </source>
</evidence>
<evidence type="ECO:0000256" key="8">
    <source>
        <dbReference type="PROSITE-ProRule" id="PRU00221"/>
    </source>
</evidence>
<evidence type="ECO:0000256" key="6">
    <source>
        <dbReference type="ARBA" id="ARBA00023163"/>
    </source>
</evidence>
<keyword evidence="3" id="KW-0698">rRNA processing</keyword>
<evidence type="ECO:0000256" key="4">
    <source>
        <dbReference type="ARBA" id="ARBA00022574"/>
    </source>
</evidence>
<dbReference type="InterPro" id="IPR053826">
    <property type="entry name" value="WDR75"/>
</dbReference>
<dbReference type="SMART" id="SM00320">
    <property type="entry name" value="WD40"/>
    <property type="match status" value="2"/>
</dbReference>
<dbReference type="GO" id="GO:0032040">
    <property type="term" value="C:small-subunit processome"/>
    <property type="evidence" value="ECO:0007669"/>
    <property type="project" value="InterPro"/>
</dbReference>
<dbReference type="SUPFAM" id="SSF101908">
    <property type="entry name" value="Putative isomerase YbhE"/>
    <property type="match status" value="1"/>
</dbReference>
<dbReference type="GO" id="GO:0006364">
    <property type="term" value="P:rRNA processing"/>
    <property type="evidence" value="ECO:0007669"/>
    <property type="project" value="UniProtKB-KW"/>
</dbReference>
<feature type="region of interest" description="Disordered" evidence="9">
    <location>
        <begin position="27"/>
        <end position="65"/>
    </location>
</feature>
<dbReference type="Pfam" id="PF23869">
    <property type="entry name" value="Beta-prop_WDR75_1st"/>
    <property type="match status" value="1"/>
</dbReference>
<dbReference type="PANTHER" id="PTHR44215:SF1">
    <property type="entry name" value="WD REPEAT-CONTAINING PROTEIN 75"/>
    <property type="match status" value="1"/>
</dbReference>
<dbReference type="InterPro" id="IPR015943">
    <property type="entry name" value="WD40/YVTN_repeat-like_dom_sf"/>
</dbReference>
<dbReference type="Proteomes" id="UP000327118">
    <property type="component" value="Unassembled WGS sequence"/>
</dbReference>
<dbReference type="InterPro" id="IPR001680">
    <property type="entry name" value="WD40_rpt"/>
</dbReference>